<keyword evidence="3" id="KW-1185">Reference proteome</keyword>
<feature type="signal peptide" evidence="1">
    <location>
        <begin position="1"/>
        <end position="15"/>
    </location>
</feature>
<keyword evidence="1" id="KW-0732">Signal</keyword>
<protein>
    <recommendedName>
        <fullName evidence="4">Chemosensory protein</fullName>
    </recommendedName>
</protein>
<evidence type="ECO:0000256" key="1">
    <source>
        <dbReference type="SAM" id="SignalP"/>
    </source>
</evidence>
<evidence type="ECO:0000313" key="2">
    <source>
        <dbReference type="EMBL" id="KAJ8960215.1"/>
    </source>
</evidence>
<name>A0AAV8ZA78_9CUCU</name>
<proteinExistence type="predicted"/>
<dbReference type="InterPro" id="IPR005055">
    <property type="entry name" value="A10/PebIII"/>
</dbReference>
<organism evidence="2 3">
    <name type="scientific">Aromia moschata</name>
    <dbReference type="NCBI Taxonomy" id="1265417"/>
    <lineage>
        <taxon>Eukaryota</taxon>
        <taxon>Metazoa</taxon>
        <taxon>Ecdysozoa</taxon>
        <taxon>Arthropoda</taxon>
        <taxon>Hexapoda</taxon>
        <taxon>Insecta</taxon>
        <taxon>Pterygota</taxon>
        <taxon>Neoptera</taxon>
        <taxon>Endopterygota</taxon>
        <taxon>Coleoptera</taxon>
        <taxon>Polyphaga</taxon>
        <taxon>Cucujiformia</taxon>
        <taxon>Chrysomeloidea</taxon>
        <taxon>Cerambycidae</taxon>
        <taxon>Cerambycinae</taxon>
        <taxon>Callichromatini</taxon>
        <taxon>Aromia</taxon>
    </lineage>
</organism>
<dbReference type="EMBL" id="JAPWTK010000009">
    <property type="protein sequence ID" value="KAJ8960215.1"/>
    <property type="molecule type" value="Genomic_DNA"/>
</dbReference>
<sequence length="126" mass="14357">MKVLVFATFAALVVAAACQKYTTKYDNVDLDQIIKSDRLMKNYVDCLLDRGKCTPDGQELKKNIADALQTDCSKCSETQKDGSKKILKHLVKDKRPWFDELAAKYDPSNAYRERNKEEFAKEGITL</sequence>
<evidence type="ECO:0000313" key="3">
    <source>
        <dbReference type="Proteomes" id="UP001162162"/>
    </source>
</evidence>
<accession>A0AAV8ZA78</accession>
<reference evidence="2" key="1">
    <citation type="journal article" date="2023" name="Insect Mol. Biol.">
        <title>Genome sequencing provides insights into the evolution of gene families encoding plant cell wall-degrading enzymes in longhorned beetles.</title>
        <authorList>
            <person name="Shin N.R."/>
            <person name="Okamura Y."/>
            <person name="Kirsch R."/>
            <person name="Pauchet Y."/>
        </authorList>
    </citation>
    <scope>NUCLEOTIDE SEQUENCE</scope>
    <source>
        <strain evidence="2">AMC_N1</strain>
    </source>
</reference>
<dbReference type="Proteomes" id="UP001162162">
    <property type="component" value="Unassembled WGS sequence"/>
</dbReference>
<gene>
    <name evidence="2" type="ORF">NQ318_003939</name>
</gene>
<feature type="chain" id="PRO_5043776399" description="Chemosensory protein" evidence="1">
    <location>
        <begin position="16"/>
        <end position="126"/>
    </location>
</feature>
<evidence type="ECO:0008006" key="4">
    <source>
        <dbReference type="Google" id="ProtNLM"/>
    </source>
</evidence>
<dbReference type="PANTHER" id="PTHR11257">
    <property type="entry name" value="CHEMOSENSORY PROTEIN-RELATED"/>
    <property type="match status" value="1"/>
</dbReference>
<dbReference type="InterPro" id="IPR036682">
    <property type="entry name" value="OS_D_A10/PebIII_sf"/>
</dbReference>
<comment type="caution">
    <text evidence="2">The sequence shown here is derived from an EMBL/GenBank/DDBJ whole genome shotgun (WGS) entry which is preliminary data.</text>
</comment>
<dbReference type="AlphaFoldDB" id="A0AAV8ZA78"/>
<dbReference type="Gene3D" id="1.10.2080.10">
    <property type="entry name" value="Insect odorant-binding protein A10/Ejaculatory bulb-specific protein 3"/>
    <property type="match status" value="1"/>
</dbReference>
<dbReference type="PANTHER" id="PTHR11257:SF12">
    <property type="entry name" value="EJACULATORY BULB-SPECIFIC PROTEIN 3-RELATED"/>
    <property type="match status" value="1"/>
</dbReference>
<dbReference type="SUPFAM" id="SSF100910">
    <property type="entry name" value="Chemosensory protein Csp2"/>
    <property type="match status" value="1"/>
</dbReference>
<dbReference type="PROSITE" id="PS51257">
    <property type="entry name" value="PROKAR_LIPOPROTEIN"/>
    <property type="match status" value="1"/>
</dbReference>
<dbReference type="Pfam" id="PF03392">
    <property type="entry name" value="OS-D"/>
    <property type="match status" value="1"/>
</dbReference>